<dbReference type="SMART" id="SM00181">
    <property type="entry name" value="EGF"/>
    <property type="match status" value="2"/>
</dbReference>
<evidence type="ECO:0000256" key="7">
    <source>
        <dbReference type="ARBA" id="ARBA00022840"/>
    </source>
</evidence>
<dbReference type="InterPro" id="IPR017441">
    <property type="entry name" value="Protein_kinase_ATP_BS"/>
</dbReference>
<dbReference type="GO" id="GO:0005524">
    <property type="term" value="F:ATP binding"/>
    <property type="evidence" value="ECO:0007669"/>
    <property type="project" value="UniProtKB-UniRule"/>
</dbReference>
<dbReference type="GO" id="GO:0007166">
    <property type="term" value="P:cell surface receptor signaling pathway"/>
    <property type="evidence" value="ECO:0000318"/>
    <property type="project" value="GO_Central"/>
</dbReference>
<gene>
    <name evidence="15" type="ORF">ZOSMA_44G00520</name>
</gene>
<dbReference type="EMBL" id="LFYR01001330">
    <property type="protein sequence ID" value="KMZ62652.1"/>
    <property type="molecule type" value="Genomic_DNA"/>
</dbReference>
<keyword evidence="5 10" id="KW-0547">Nucleotide-binding</keyword>
<dbReference type="SUPFAM" id="SSF57196">
    <property type="entry name" value="EGF/Laminin"/>
    <property type="match status" value="1"/>
</dbReference>
<keyword evidence="8" id="KW-1015">Disulfide bond</keyword>
<keyword evidence="2" id="KW-0723">Serine/threonine-protein kinase</keyword>
<evidence type="ECO:0000256" key="12">
    <source>
        <dbReference type="SAM" id="Phobius"/>
    </source>
</evidence>
<dbReference type="PROSITE" id="PS00108">
    <property type="entry name" value="PROTEIN_KINASE_ST"/>
    <property type="match status" value="1"/>
</dbReference>
<feature type="transmembrane region" description="Helical" evidence="12">
    <location>
        <begin position="332"/>
        <end position="357"/>
    </location>
</feature>
<feature type="binding site" evidence="10">
    <location>
        <position position="438"/>
    </location>
    <ligand>
        <name>ATP</name>
        <dbReference type="ChEBI" id="CHEBI:30616"/>
    </ligand>
</feature>
<keyword evidence="12" id="KW-0472">Membrane</keyword>
<dbReference type="GO" id="GO:0004674">
    <property type="term" value="F:protein serine/threonine kinase activity"/>
    <property type="evidence" value="ECO:0007669"/>
    <property type="project" value="UniProtKB-KW"/>
</dbReference>
<evidence type="ECO:0000256" key="10">
    <source>
        <dbReference type="PROSITE-ProRule" id="PRU10141"/>
    </source>
</evidence>
<proteinExistence type="predicted"/>
<dbReference type="InterPro" id="IPR025287">
    <property type="entry name" value="WAK_GUB"/>
</dbReference>
<keyword evidence="9" id="KW-0325">Glycoprotein</keyword>
<feature type="signal peptide" evidence="13">
    <location>
        <begin position="1"/>
        <end position="25"/>
    </location>
</feature>
<dbReference type="Pfam" id="PF13947">
    <property type="entry name" value="GUB_WAK_bind"/>
    <property type="match status" value="1"/>
</dbReference>
<dbReference type="AlphaFoldDB" id="A0A0K9P363"/>
<evidence type="ECO:0000256" key="2">
    <source>
        <dbReference type="ARBA" id="ARBA00022527"/>
    </source>
</evidence>
<dbReference type="Gene3D" id="3.30.200.20">
    <property type="entry name" value="Phosphorylase Kinase, domain 1"/>
    <property type="match status" value="1"/>
</dbReference>
<comment type="subcellular location">
    <subcellularLocation>
        <location evidence="1">Membrane</location>
        <topology evidence="1">Single-pass type I membrane protein</topology>
    </subcellularLocation>
</comment>
<keyword evidence="12" id="KW-0812">Transmembrane</keyword>
<dbReference type="Pfam" id="PF00069">
    <property type="entry name" value="Pkinase"/>
    <property type="match status" value="1"/>
</dbReference>
<dbReference type="PANTHER" id="PTHR27005:SF468">
    <property type="entry name" value="OS01G0310500 PROTEIN"/>
    <property type="match status" value="1"/>
</dbReference>
<dbReference type="STRING" id="29655.A0A0K9P363"/>
<keyword evidence="16" id="KW-1185">Reference proteome</keyword>
<evidence type="ECO:0000256" key="8">
    <source>
        <dbReference type="ARBA" id="ARBA00023157"/>
    </source>
</evidence>
<dbReference type="FunFam" id="1.10.510.10:FF:000084">
    <property type="entry name" value="Wall-associated receptor kinase 2"/>
    <property type="match status" value="1"/>
</dbReference>
<organism evidence="15 16">
    <name type="scientific">Zostera marina</name>
    <name type="common">Eelgrass</name>
    <dbReference type="NCBI Taxonomy" id="29655"/>
    <lineage>
        <taxon>Eukaryota</taxon>
        <taxon>Viridiplantae</taxon>
        <taxon>Streptophyta</taxon>
        <taxon>Embryophyta</taxon>
        <taxon>Tracheophyta</taxon>
        <taxon>Spermatophyta</taxon>
        <taxon>Magnoliopsida</taxon>
        <taxon>Liliopsida</taxon>
        <taxon>Zosteraceae</taxon>
        <taxon>Zostera</taxon>
    </lineage>
</organism>
<evidence type="ECO:0000313" key="15">
    <source>
        <dbReference type="EMBL" id="KMZ62652.1"/>
    </source>
</evidence>
<dbReference type="PROSITE" id="PS50011">
    <property type="entry name" value="PROTEIN_KINASE_DOM"/>
    <property type="match status" value="1"/>
</dbReference>
<evidence type="ECO:0000256" key="3">
    <source>
        <dbReference type="ARBA" id="ARBA00022679"/>
    </source>
</evidence>
<dbReference type="GO" id="GO:0005886">
    <property type="term" value="C:plasma membrane"/>
    <property type="evidence" value="ECO:0000318"/>
    <property type="project" value="GO_Central"/>
</dbReference>
<evidence type="ECO:0000256" key="6">
    <source>
        <dbReference type="ARBA" id="ARBA00022777"/>
    </source>
</evidence>
<dbReference type="OrthoDB" id="4062651at2759"/>
<reference evidence="16" key="1">
    <citation type="journal article" date="2016" name="Nature">
        <title>The genome of the seagrass Zostera marina reveals angiosperm adaptation to the sea.</title>
        <authorList>
            <person name="Olsen J.L."/>
            <person name="Rouze P."/>
            <person name="Verhelst B."/>
            <person name="Lin Y.-C."/>
            <person name="Bayer T."/>
            <person name="Collen J."/>
            <person name="Dattolo E."/>
            <person name="De Paoli E."/>
            <person name="Dittami S."/>
            <person name="Maumus F."/>
            <person name="Michel G."/>
            <person name="Kersting A."/>
            <person name="Lauritano C."/>
            <person name="Lohaus R."/>
            <person name="Toepel M."/>
            <person name="Tonon T."/>
            <person name="Vanneste K."/>
            <person name="Amirebrahimi M."/>
            <person name="Brakel J."/>
            <person name="Bostroem C."/>
            <person name="Chovatia M."/>
            <person name="Grimwood J."/>
            <person name="Jenkins J.W."/>
            <person name="Jueterbock A."/>
            <person name="Mraz A."/>
            <person name="Stam W.T."/>
            <person name="Tice H."/>
            <person name="Bornberg-Bauer E."/>
            <person name="Green P.J."/>
            <person name="Pearson G.A."/>
            <person name="Procaccini G."/>
            <person name="Duarte C.M."/>
            <person name="Schmutz J."/>
            <person name="Reusch T.B.H."/>
            <person name="Van de Peer Y."/>
        </authorList>
    </citation>
    <scope>NUCLEOTIDE SEQUENCE [LARGE SCALE GENOMIC DNA]</scope>
    <source>
        <strain evidence="16">cv. Finnish</strain>
    </source>
</reference>
<sequence length="737" mass="82750">MGSIVFLHLLMISLLLPWFPKAAVSEVVEGCPSTCGEININYPFGIGESRCAMNESYVIECNNTLGYISQWKPYYSDSEITSISMTTGEITLLRDSSVRCFNYSTRTVIDDRIVSMDLSGTPFFFSTRNKFMVTGCATLAFLTKNSSTIKGSTAICSSVCPETLETVPNDTCNGIGCCETNVAKGLQRFFLDFDSYYNILDIEEKNSTCSRAFLAEEGTFQFNTSILRENDIDFKMNLPVVLDFAVDKCANDTYNKPSASGVGFFCSCPSGFQGNPYIHDCQDIDECSLKEDKKCYYNCYNKRGSFDCSCPRGMEGNPKEEGGCRTIPLSKWLIGLAASLSSGVFLTLSIGSIVFFYKRSKKNKMKRLKLKCFQENYQLLQQKYISFYEDPTERAKMYTLKEIQKATDHFDSSRIIGDGGHGIVYNGLLSDQRVAAIKLSKVKEEVDRDEFINEIALLSRTYHRNVVELLGCCLETEVPLLVYEFISNGTLSDHIHVPDGSAKLCWDDRLRIATEVTSSIVYIHSASSNTIFHRDLKSANILLDEKLSAKLSDFGASKSMTMDQTHITATVQGTVGYLDPEYYQSGKLTEKSDVYSLGVIFLELLTGLKPTSFNDQWPEERNLISHFMILLKANQADQIFDSSMVNEAEKEELDVVARLTGECLHLKGEERPTMKEIESTLGRIRRSKNKQKGKITREERTHLLSFEIRSNGEHSGSISSRKQNSSGSFLPTQSFLR</sequence>
<evidence type="ECO:0000256" key="4">
    <source>
        <dbReference type="ARBA" id="ARBA00022729"/>
    </source>
</evidence>
<evidence type="ECO:0000256" key="1">
    <source>
        <dbReference type="ARBA" id="ARBA00004479"/>
    </source>
</evidence>
<dbReference type="SUPFAM" id="SSF56112">
    <property type="entry name" value="Protein kinase-like (PK-like)"/>
    <property type="match status" value="1"/>
</dbReference>
<dbReference type="PROSITE" id="PS01187">
    <property type="entry name" value="EGF_CA"/>
    <property type="match status" value="1"/>
</dbReference>
<dbReference type="Gene3D" id="1.10.510.10">
    <property type="entry name" value="Transferase(Phosphotransferase) domain 1"/>
    <property type="match status" value="1"/>
</dbReference>
<evidence type="ECO:0000256" key="13">
    <source>
        <dbReference type="SAM" id="SignalP"/>
    </source>
</evidence>
<keyword evidence="12" id="KW-1133">Transmembrane helix</keyword>
<comment type="caution">
    <text evidence="15">The sequence shown here is derived from an EMBL/GenBank/DDBJ whole genome shotgun (WGS) entry which is preliminary data.</text>
</comment>
<dbReference type="SMART" id="SM00220">
    <property type="entry name" value="S_TKc"/>
    <property type="match status" value="1"/>
</dbReference>
<dbReference type="InterPro" id="IPR000742">
    <property type="entry name" value="EGF"/>
</dbReference>
<evidence type="ECO:0000256" key="11">
    <source>
        <dbReference type="SAM" id="MobiDB-lite"/>
    </source>
</evidence>
<feature type="chain" id="PRO_5005527239" evidence="13">
    <location>
        <begin position="26"/>
        <end position="737"/>
    </location>
</feature>
<feature type="region of interest" description="Disordered" evidence="11">
    <location>
        <begin position="711"/>
        <end position="737"/>
    </location>
</feature>
<feature type="compositionally biased region" description="Polar residues" evidence="11">
    <location>
        <begin position="713"/>
        <end position="737"/>
    </location>
</feature>
<dbReference type="GO" id="GO:0005509">
    <property type="term" value="F:calcium ion binding"/>
    <property type="evidence" value="ECO:0007669"/>
    <property type="project" value="InterPro"/>
</dbReference>
<keyword evidence="6 15" id="KW-0418">Kinase</keyword>
<dbReference type="Gene3D" id="2.10.25.10">
    <property type="entry name" value="Laminin"/>
    <property type="match status" value="1"/>
</dbReference>
<dbReference type="InterPro" id="IPR018097">
    <property type="entry name" value="EGF_Ca-bd_CS"/>
</dbReference>
<dbReference type="GO" id="GO:0030247">
    <property type="term" value="F:polysaccharide binding"/>
    <property type="evidence" value="ECO:0007669"/>
    <property type="project" value="InterPro"/>
</dbReference>
<evidence type="ECO:0000313" key="16">
    <source>
        <dbReference type="Proteomes" id="UP000036987"/>
    </source>
</evidence>
<name>A0A0K9P363_ZOSMR</name>
<dbReference type="SMART" id="SM00179">
    <property type="entry name" value="EGF_CA"/>
    <property type="match status" value="1"/>
</dbReference>
<evidence type="ECO:0000256" key="5">
    <source>
        <dbReference type="ARBA" id="ARBA00022741"/>
    </source>
</evidence>
<dbReference type="OMA" id="WHSLRCR"/>
<protein>
    <submittedName>
        <fullName evidence="15">Putative Kinase</fullName>
    </submittedName>
</protein>
<dbReference type="Proteomes" id="UP000036987">
    <property type="component" value="Unassembled WGS sequence"/>
</dbReference>
<dbReference type="CDD" id="cd00054">
    <property type="entry name" value="EGF_CA"/>
    <property type="match status" value="1"/>
</dbReference>
<keyword evidence="7 10" id="KW-0067">ATP-binding</keyword>
<evidence type="ECO:0000259" key="14">
    <source>
        <dbReference type="PROSITE" id="PS50011"/>
    </source>
</evidence>
<dbReference type="InterPro" id="IPR000719">
    <property type="entry name" value="Prot_kinase_dom"/>
</dbReference>
<keyword evidence="4 13" id="KW-0732">Signal</keyword>
<dbReference type="PROSITE" id="PS01186">
    <property type="entry name" value="EGF_2"/>
    <property type="match status" value="1"/>
</dbReference>
<feature type="domain" description="Protein kinase" evidence="14">
    <location>
        <begin position="410"/>
        <end position="681"/>
    </location>
</feature>
<evidence type="ECO:0000256" key="9">
    <source>
        <dbReference type="ARBA" id="ARBA00023180"/>
    </source>
</evidence>
<dbReference type="PANTHER" id="PTHR27005">
    <property type="entry name" value="WALL-ASSOCIATED RECEPTOR KINASE-LIKE 21"/>
    <property type="match status" value="1"/>
</dbReference>
<dbReference type="InterPro" id="IPR008271">
    <property type="entry name" value="Ser/Thr_kinase_AS"/>
</dbReference>
<dbReference type="InterPro" id="IPR001881">
    <property type="entry name" value="EGF-like_Ca-bd_dom"/>
</dbReference>
<accession>A0A0K9P363</accession>
<dbReference type="InterPro" id="IPR011009">
    <property type="entry name" value="Kinase-like_dom_sf"/>
</dbReference>
<keyword evidence="3" id="KW-0808">Transferase</keyword>
<dbReference type="PROSITE" id="PS00107">
    <property type="entry name" value="PROTEIN_KINASE_ATP"/>
    <property type="match status" value="1"/>
</dbReference>
<dbReference type="InterPro" id="IPR045274">
    <property type="entry name" value="WAK-like"/>
</dbReference>